<dbReference type="PANTHER" id="PTHR43877">
    <property type="entry name" value="AMINOALKYLPHOSPHONATE N-ACETYLTRANSFERASE-RELATED-RELATED"/>
    <property type="match status" value="1"/>
</dbReference>
<feature type="domain" description="N-acetyltransferase" evidence="3">
    <location>
        <begin position="2"/>
        <end position="152"/>
    </location>
</feature>
<keyword evidence="1 4" id="KW-0808">Transferase</keyword>
<evidence type="ECO:0000259" key="3">
    <source>
        <dbReference type="PROSITE" id="PS51186"/>
    </source>
</evidence>
<protein>
    <submittedName>
        <fullName evidence="4">GNAT family N-acetyltransferase</fullName>
    </submittedName>
</protein>
<dbReference type="Pfam" id="PF00583">
    <property type="entry name" value="Acetyltransf_1"/>
    <property type="match status" value="1"/>
</dbReference>
<name>A0A5M9NFA1_9VIBR</name>
<comment type="caution">
    <text evidence="4">The sequence shown here is derived from an EMBL/GenBank/DDBJ whole genome shotgun (WGS) entry which is preliminary data.</text>
</comment>
<keyword evidence="5" id="KW-1185">Reference proteome</keyword>
<evidence type="ECO:0000313" key="5">
    <source>
        <dbReference type="Proteomes" id="UP000322521"/>
    </source>
</evidence>
<dbReference type="InterPro" id="IPR016181">
    <property type="entry name" value="Acyl_CoA_acyltransferase"/>
</dbReference>
<dbReference type="PROSITE" id="PS51186">
    <property type="entry name" value="GNAT"/>
    <property type="match status" value="1"/>
</dbReference>
<dbReference type="InterPro" id="IPR000182">
    <property type="entry name" value="GNAT_dom"/>
</dbReference>
<gene>
    <name evidence="4" type="ORF">F4W18_21290</name>
</gene>
<sequence length="152" mass="17362">MENIRKAQASDLVSIQELARETINACYRSFLGDEGVDWFINSGESDKEVEKQLSNCVVLESNNQIQGYCAFENDFVHILMVSPSIQRSGFGATLLKYVENEMGTLGHEHYRLETFKGNEQAIQFYLKNGWSIDREETDEAFGFVRVYLSKNA</sequence>
<evidence type="ECO:0000313" key="4">
    <source>
        <dbReference type="EMBL" id="KAA8667131.1"/>
    </source>
</evidence>
<accession>A0A5M9NFA1</accession>
<dbReference type="OrthoDB" id="5900542at2"/>
<organism evidence="4 5">
    <name type="scientific">Vibrio gigantis</name>
    <dbReference type="NCBI Taxonomy" id="296199"/>
    <lineage>
        <taxon>Bacteria</taxon>
        <taxon>Pseudomonadati</taxon>
        <taxon>Pseudomonadota</taxon>
        <taxon>Gammaproteobacteria</taxon>
        <taxon>Vibrionales</taxon>
        <taxon>Vibrionaceae</taxon>
        <taxon>Vibrio</taxon>
    </lineage>
</organism>
<evidence type="ECO:0000256" key="2">
    <source>
        <dbReference type="ARBA" id="ARBA00023315"/>
    </source>
</evidence>
<evidence type="ECO:0000256" key="1">
    <source>
        <dbReference type="ARBA" id="ARBA00022679"/>
    </source>
</evidence>
<dbReference type="EMBL" id="VXJS01000015">
    <property type="protein sequence ID" value="KAA8667131.1"/>
    <property type="molecule type" value="Genomic_DNA"/>
</dbReference>
<dbReference type="Proteomes" id="UP000322521">
    <property type="component" value="Unassembled WGS sequence"/>
</dbReference>
<dbReference type="CDD" id="cd04301">
    <property type="entry name" value="NAT_SF"/>
    <property type="match status" value="1"/>
</dbReference>
<proteinExistence type="predicted"/>
<dbReference type="InterPro" id="IPR050832">
    <property type="entry name" value="Bact_Acetyltransf"/>
</dbReference>
<keyword evidence="2" id="KW-0012">Acyltransferase</keyword>
<dbReference type="AlphaFoldDB" id="A0A5M9NFA1"/>
<dbReference type="SUPFAM" id="SSF55729">
    <property type="entry name" value="Acyl-CoA N-acyltransferases (Nat)"/>
    <property type="match status" value="1"/>
</dbReference>
<dbReference type="Gene3D" id="3.40.630.30">
    <property type="match status" value="1"/>
</dbReference>
<reference evidence="4 5" key="1">
    <citation type="submission" date="2019-09" db="EMBL/GenBank/DDBJ databases">
        <title>Draft genome sequence of various Type strains from the CCUG.</title>
        <authorList>
            <person name="Pineiro-Iglesias B."/>
            <person name="Tunovic T."/>
            <person name="Unosson C."/>
            <person name="Inganas E."/>
            <person name="Ohlen M."/>
            <person name="Cardew S."/>
            <person name="Jensie-Markopoulos S."/>
            <person name="Salva-Serra F."/>
            <person name="Jaen-Luchoro D."/>
            <person name="Karlsson R."/>
            <person name="Svensson-Stadler L."/>
            <person name="Chun J."/>
            <person name="Moore E."/>
        </authorList>
    </citation>
    <scope>NUCLEOTIDE SEQUENCE [LARGE SCALE GENOMIC DNA]</scope>
    <source>
        <strain evidence="4 5">CCUG 56969T</strain>
    </source>
</reference>
<dbReference type="PANTHER" id="PTHR43877:SF2">
    <property type="entry name" value="AMINOALKYLPHOSPHONATE N-ACETYLTRANSFERASE-RELATED"/>
    <property type="match status" value="1"/>
</dbReference>
<dbReference type="RefSeq" id="WP_086711295.1">
    <property type="nucleotide sequence ID" value="NZ_AP025492.1"/>
</dbReference>
<dbReference type="GO" id="GO:0016747">
    <property type="term" value="F:acyltransferase activity, transferring groups other than amino-acyl groups"/>
    <property type="evidence" value="ECO:0007669"/>
    <property type="project" value="InterPro"/>
</dbReference>